<dbReference type="PROSITE" id="PS50887">
    <property type="entry name" value="GGDEF"/>
    <property type="match status" value="1"/>
</dbReference>
<keyword evidence="3" id="KW-0472">Membrane</keyword>
<dbReference type="Pfam" id="PF07696">
    <property type="entry name" value="7TMR-DISMED2"/>
    <property type="match status" value="1"/>
</dbReference>
<keyword evidence="3" id="KW-1133">Transmembrane helix</keyword>
<evidence type="ECO:0000256" key="3">
    <source>
        <dbReference type="SAM" id="Phobius"/>
    </source>
</evidence>
<feature type="transmembrane region" description="Helical" evidence="3">
    <location>
        <begin position="334"/>
        <end position="357"/>
    </location>
</feature>
<organism evidence="5 6">
    <name type="scientific">Sulfurovum xiamenensis</name>
    <dbReference type="NCBI Taxonomy" id="3019066"/>
    <lineage>
        <taxon>Bacteria</taxon>
        <taxon>Pseudomonadati</taxon>
        <taxon>Campylobacterota</taxon>
        <taxon>Epsilonproteobacteria</taxon>
        <taxon>Campylobacterales</taxon>
        <taxon>Sulfurovaceae</taxon>
        <taxon>Sulfurovum</taxon>
    </lineage>
</organism>
<dbReference type="PANTHER" id="PTHR45138:SF9">
    <property type="entry name" value="DIGUANYLATE CYCLASE DGCM-RELATED"/>
    <property type="match status" value="1"/>
</dbReference>
<proteinExistence type="predicted"/>
<dbReference type="InterPro" id="IPR011623">
    <property type="entry name" value="7TMR_DISM_rcpt_extracell_dom1"/>
</dbReference>
<protein>
    <recommendedName>
        <fullName evidence="1">diguanylate cyclase</fullName>
        <ecNumber evidence="1">2.7.7.65</ecNumber>
    </recommendedName>
</protein>
<dbReference type="PANTHER" id="PTHR45138">
    <property type="entry name" value="REGULATORY COMPONENTS OF SENSORY TRANSDUCTION SYSTEM"/>
    <property type="match status" value="1"/>
</dbReference>
<feature type="transmembrane region" description="Helical" evidence="3">
    <location>
        <begin position="302"/>
        <end position="322"/>
    </location>
</feature>
<dbReference type="Gene3D" id="3.30.70.270">
    <property type="match status" value="1"/>
</dbReference>
<dbReference type="InterPro" id="IPR000160">
    <property type="entry name" value="GGDEF_dom"/>
</dbReference>
<dbReference type="RefSeq" id="WP_289402523.1">
    <property type="nucleotide sequence ID" value="NZ_JAQIBC010000010.1"/>
</dbReference>
<dbReference type="InterPro" id="IPR043128">
    <property type="entry name" value="Rev_trsase/Diguanyl_cyclase"/>
</dbReference>
<accession>A0ABT7QU59</accession>
<feature type="domain" description="GGDEF" evidence="4">
    <location>
        <begin position="430"/>
        <end position="563"/>
    </location>
</feature>
<feature type="transmembrane region" description="Helical" evidence="3">
    <location>
        <begin position="369"/>
        <end position="386"/>
    </location>
</feature>
<feature type="transmembrane region" description="Helical" evidence="3">
    <location>
        <begin position="275"/>
        <end position="296"/>
    </location>
</feature>
<comment type="caution">
    <text evidence="5">The sequence shown here is derived from an EMBL/GenBank/DDBJ whole genome shotgun (WGS) entry which is preliminary data.</text>
</comment>
<dbReference type="EMBL" id="JAQIBC010000010">
    <property type="protein sequence ID" value="MDM5264612.1"/>
    <property type="molecule type" value="Genomic_DNA"/>
</dbReference>
<dbReference type="Pfam" id="PF07695">
    <property type="entry name" value="7TMR-DISM_7TM"/>
    <property type="match status" value="1"/>
</dbReference>
<dbReference type="SMART" id="SM00267">
    <property type="entry name" value="GGDEF"/>
    <property type="match status" value="1"/>
</dbReference>
<evidence type="ECO:0000313" key="6">
    <source>
        <dbReference type="Proteomes" id="UP001169066"/>
    </source>
</evidence>
<comment type="catalytic activity">
    <reaction evidence="2">
        <text>2 GTP = 3',3'-c-di-GMP + 2 diphosphate</text>
        <dbReference type="Rhea" id="RHEA:24898"/>
        <dbReference type="ChEBI" id="CHEBI:33019"/>
        <dbReference type="ChEBI" id="CHEBI:37565"/>
        <dbReference type="ChEBI" id="CHEBI:58805"/>
        <dbReference type="EC" id="2.7.7.65"/>
    </reaction>
</comment>
<dbReference type="InterPro" id="IPR011622">
    <property type="entry name" value="7TMR_DISM_rcpt_extracell_dom2"/>
</dbReference>
<evidence type="ECO:0000259" key="4">
    <source>
        <dbReference type="PROSITE" id="PS50887"/>
    </source>
</evidence>
<gene>
    <name evidence="5" type="ORF">PF327_10445</name>
</gene>
<feature type="transmembrane region" description="Helical" evidence="3">
    <location>
        <begin position="182"/>
        <end position="203"/>
    </location>
</feature>
<reference evidence="5" key="1">
    <citation type="submission" date="2023-01" db="EMBL/GenBank/DDBJ databases">
        <title>Sulfurovum sp. XTW-4 genome assembly.</title>
        <authorList>
            <person name="Wang J."/>
        </authorList>
    </citation>
    <scope>NUCLEOTIDE SEQUENCE</scope>
    <source>
        <strain evidence="5">XTW-4</strain>
    </source>
</reference>
<keyword evidence="6" id="KW-1185">Reference proteome</keyword>
<sequence>MQKKFFLVLFSYLSLLYGDVQLKVLDLSDSHYEIGESMLEYEDTTAKMTLSEIRHLPSKDFIPLNRPVASHPFTNSAFWYQFKVINKEETPLSRLIIFEPAWLDSVTFTVISPKGEVKTYQGGNTYPYSKRALDHYLINFEPLFEPGISTVYVQVKTRDPFIVALSVMDKAAFLAEQVDASMYIGLVYGGIVAMLFYNLFLYFGVKARYYAYYVLFLVAFFAMNASYNGYTFMYLFPHWPTVQNWAQSTSIYFYVVAALLFARSFLNFVKYHHTLYIITTILIFGIVGVAVLSAMIGGYHYHVMLAIISILLISVYLFGIALYSLLTGNHSARFFLLGTASGLIGAFITALTVMSYIPYTYLTYKANDIGMYIDVILLSMALADRMKMTQEKRLIAEKEAKTDILTGLYNRRAYYEISHKEFNRLLRHNRCLSIIMFDIDHFKEINDTYGHDAGDNVLKVVANIVKGVIREYDYAFRMGGDEFLVLLPETNEKQALFLAERIRKRVATKKFIEKDEKFYITASFGISQYNHIERSIETIVKRADKALYHVKESGRNRVKALDKFIRV</sequence>
<dbReference type="NCBIfam" id="TIGR00254">
    <property type="entry name" value="GGDEF"/>
    <property type="match status" value="1"/>
</dbReference>
<dbReference type="InterPro" id="IPR029787">
    <property type="entry name" value="Nucleotide_cyclase"/>
</dbReference>
<name>A0ABT7QU59_9BACT</name>
<dbReference type="Gene3D" id="2.60.40.2380">
    <property type="match status" value="1"/>
</dbReference>
<evidence type="ECO:0000313" key="5">
    <source>
        <dbReference type="EMBL" id="MDM5264612.1"/>
    </source>
</evidence>
<dbReference type="Pfam" id="PF00990">
    <property type="entry name" value="GGDEF"/>
    <property type="match status" value="1"/>
</dbReference>
<dbReference type="EC" id="2.7.7.65" evidence="1"/>
<feature type="transmembrane region" description="Helical" evidence="3">
    <location>
        <begin position="210"/>
        <end position="230"/>
    </location>
</feature>
<dbReference type="SUPFAM" id="SSF55073">
    <property type="entry name" value="Nucleotide cyclase"/>
    <property type="match status" value="1"/>
</dbReference>
<dbReference type="Proteomes" id="UP001169066">
    <property type="component" value="Unassembled WGS sequence"/>
</dbReference>
<dbReference type="InterPro" id="IPR050469">
    <property type="entry name" value="Diguanylate_Cyclase"/>
</dbReference>
<dbReference type="CDD" id="cd01949">
    <property type="entry name" value="GGDEF"/>
    <property type="match status" value="1"/>
</dbReference>
<keyword evidence="3" id="KW-0812">Transmembrane</keyword>
<evidence type="ECO:0000256" key="1">
    <source>
        <dbReference type="ARBA" id="ARBA00012528"/>
    </source>
</evidence>
<feature type="transmembrane region" description="Helical" evidence="3">
    <location>
        <begin position="250"/>
        <end position="268"/>
    </location>
</feature>
<evidence type="ECO:0000256" key="2">
    <source>
        <dbReference type="ARBA" id="ARBA00034247"/>
    </source>
</evidence>